<keyword evidence="2" id="KW-0472">Membrane</keyword>
<feature type="compositionally biased region" description="Basic residues" evidence="1">
    <location>
        <begin position="347"/>
        <end position="369"/>
    </location>
</feature>
<evidence type="ECO:0000256" key="3">
    <source>
        <dbReference type="SAM" id="SignalP"/>
    </source>
</evidence>
<dbReference type="OrthoDB" id="2565017at2759"/>
<organism evidence="4 5">
    <name type="scientific">Kwoniella heveanensis BCC8398</name>
    <dbReference type="NCBI Taxonomy" id="1296120"/>
    <lineage>
        <taxon>Eukaryota</taxon>
        <taxon>Fungi</taxon>
        <taxon>Dikarya</taxon>
        <taxon>Basidiomycota</taxon>
        <taxon>Agaricomycotina</taxon>
        <taxon>Tremellomycetes</taxon>
        <taxon>Tremellales</taxon>
        <taxon>Cryptococcaceae</taxon>
        <taxon>Kwoniella</taxon>
    </lineage>
</organism>
<evidence type="ECO:0000313" key="5">
    <source>
        <dbReference type="Proteomes" id="UP000092666"/>
    </source>
</evidence>
<feature type="chain" id="PRO_5008627358" evidence="3">
    <location>
        <begin position="20"/>
        <end position="397"/>
    </location>
</feature>
<name>A0A1B9GV57_9TREE</name>
<feature type="signal peptide" evidence="3">
    <location>
        <begin position="1"/>
        <end position="19"/>
    </location>
</feature>
<keyword evidence="2" id="KW-1133">Transmembrane helix</keyword>
<dbReference type="Proteomes" id="UP000092666">
    <property type="component" value="Unassembled WGS sequence"/>
</dbReference>
<sequence length="397" mass="43809">MRTSTALLAALAATASVSANANINSASEDLDIRGDQEPELVRVLPIDLSAPEPDHAHPAGGKHHMPCHGSKAGKGDSAPGPLGALLSRLGLSSRPAFSMDMDLDHPSAVRSSVIKHWKEHVDSMMSHHHLDTYRSTKNEGSDSDGGAKLLPFLEGGHVRLMPLVALDEEHWGHWMKGTGSRPGLPLGDRTPEIKWWRAIGRGRWLVKDNAGEWREPRIDEMPPRSGRAGHHHDHAHKGAMKLAEGEEGPVHGHEHHAHGHRHGHHGHRYRMAKSVAGRLHRALKNLKPAESIAMAFIIGAGLGSILHFIFMLFLLSVRSFRCGARRSRIALRDDHEGMTWEEARRARKMARKEARKARKAERKAQKHGQAHGELLPAYEEGEGARLVTVAEKEEQEA</sequence>
<keyword evidence="5" id="KW-1185">Reference proteome</keyword>
<feature type="transmembrane region" description="Helical" evidence="2">
    <location>
        <begin position="292"/>
        <end position="317"/>
    </location>
</feature>
<reference evidence="4 5" key="1">
    <citation type="submission" date="2013-07" db="EMBL/GenBank/DDBJ databases">
        <title>The Genome Sequence of Cryptococcus heveanensis BCC8398.</title>
        <authorList>
            <consortium name="The Broad Institute Genome Sequencing Platform"/>
            <person name="Cuomo C."/>
            <person name="Litvintseva A."/>
            <person name="Chen Y."/>
            <person name="Heitman J."/>
            <person name="Sun S."/>
            <person name="Springer D."/>
            <person name="Dromer F."/>
            <person name="Young S.K."/>
            <person name="Zeng Q."/>
            <person name="Gargeya S."/>
            <person name="Fitzgerald M."/>
            <person name="Abouelleil A."/>
            <person name="Alvarado L."/>
            <person name="Berlin A.M."/>
            <person name="Chapman S.B."/>
            <person name="Dewar J."/>
            <person name="Goldberg J."/>
            <person name="Griggs A."/>
            <person name="Gujja S."/>
            <person name="Hansen M."/>
            <person name="Howarth C."/>
            <person name="Imamovic A."/>
            <person name="Larimer J."/>
            <person name="McCowan C."/>
            <person name="Murphy C."/>
            <person name="Pearson M."/>
            <person name="Priest M."/>
            <person name="Roberts A."/>
            <person name="Saif S."/>
            <person name="Shea T."/>
            <person name="Sykes S."/>
            <person name="Wortman J."/>
            <person name="Nusbaum C."/>
            <person name="Birren B."/>
        </authorList>
    </citation>
    <scope>NUCLEOTIDE SEQUENCE [LARGE SCALE GENOMIC DNA]</scope>
    <source>
        <strain evidence="4 5">BCC8398</strain>
    </source>
</reference>
<keyword evidence="2" id="KW-0812">Transmembrane</keyword>
<feature type="region of interest" description="Disordered" evidence="1">
    <location>
        <begin position="49"/>
        <end position="78"/>
    </location>
</feature>
<dbReference type="AlphaFoldDB" id="A0A1B9GV57"/>
<evidence type="ECO:0000256" key="1">
    <source>
        <dbReference type="SAM" id="MobiDB-lite"/>
    </source>
</evidence>
<proteinExistence type="predicted"/>
<reference evidence="5" key="2">
    <citation type="submission" date="2013-12" db="EMBL/GenBank/DDBJ databases">
        <title>Evolution of pathogenesis and genome organization in the Tremellales.</title>
        <authorList>
            <person name="Cuomo C."/>
            <person name="Litvintseva A."/>
            <person name="Heitman J."/>
            <person name="Chen Y."/>
            <person name="Sun S."/>
            <person name="Springer D."/>
            <person name="Dromer F."/>
            <person name="Young S."/>
            <person name="Zeng Q."/>
            <person name="Chapman S."/>
            <person name="Gujja S."/>
            <person name="Saif S."/>
            <person name="Birren B."/>
        </authorList>
    </citation>
    <scope>NUCLEOTIDE SEQUENCE [LARGE SCALE GENOMIC DNA]</scope>
    <source>
        <strain evidence="5">BCC8398</strain>
    </source>
</reference>
<dbReference type="EMBL" id="KV700123">
    <property type="protein sequence ID" value="OCF34882.1"/>
    <property type="molecule type" value="Genomic_DNA"/>
</dbReference>
<evidence type="ECO:0000313" key="4">
    <source>
        <dbReference type="EMBL" id="OCF34882.1"/>
    </source>
</evidence>
<gene>
    <name evidence="4" type="ORF">I316_03429</name>
</gene>
<feature type="compositionally biased region" description="Basic residues" evidence="1">
    <location>
        <begin position="253"/>
        <end position="265"/>
    </location>
</feature>
<evidence type="ECO:0000256" key="2">
    <source>
        <dbReference type="SAM" id="Phobius"/>
    </source>
</evidence>
<protein>
    <submittedName>
        <fullName evidence="4">Uncharacterized protein</fullName>
    </submittedName>
</protein>
<keyword evidence="3" id="KW-0732">Signal</keyword>
<feature type="region of interest" description="Disordered" evidence="1">
    <location>
        <begin position="347"/>
        <end position="379"/>
    </location>
</feature>
<feature type="region of interest" description="Disordered" evidence="1">
    <location>
        <begin position="216"/>
        <end position="265"/>
    </location>
</feature>
<feature type="compositionally biased region" description="Basic residues" evidence="1">
    <location>
        <begin position="227"/>
        <end position="239"/>
    </location>
</feature>
<accession>A0A1B9GV57</accession>